<keyword evidence="2" id="KW-1185">Reference proteome</keyword>
<evidence type="ECO:0000313" key="2">
    <source>
        <dbReference type="Proteomes" id="UP000191554"/>
    </source>
</evidence>
<sequence>MMRNFARGLVIGGLIGASISVLTNPEIVDPHMRKKMIKSGRKIWHRSNHVFGDMMHMFR</sequence>
<proteinExistence type="predicted"/>
<dbReference type="RefSeq" id="WP_080065835.1">
    <property type="nucleotide sequence ID" value="NZ_MZGX01000025.1"/>
</dbReference>
<gene>
    <name evidence="1" type="ORF">CLHUN_34050</name>
</gene>
<evidence type="ECO:0008006" key="3">
    <source>
        <dbReference type="Google" id="ProtNLM"/>
    </source>
</evidence>
<dbReference type="STRING" id="48256.CLHUN_34050"/>
<reference evidence="1 2" key="1">
    <citation type="submission" date="2017-03" db="EMBL/GenBank/DDBJ databases">
        <title>Genome sequence of Clostridium hungatei DSM 14427.</title>
        <authorList>
            <person name="Poehlein A."/>
            <person name="Daniel R."/>
        </authorList>
    </citation>
    <scope>NUCLEOTIDE SEQUENCE [LARGE SCALE GENOMIC DNA]</scope>
    <source>
        <strain evidence="1 2">DSM 14427</strain>
    </source>
</reference>
<organism evidence="1 2">
    <name type="scientific">Ruminiclostridium hungatei</name>
    <name type="common">Clostridium hungatei</name>
    <dbReference type="NCBI Taxonomy" id="48256"/>
    <lineage>
        <taxon>Bacteria</taxon>
        <taxon>Bacillati</taxon>
        <taxon>Bacillota</taxon>
        <taxon>Clostridia</taxon>
        <taxon>Eubacteriales</taxon>
        <taxon>Oscillospiraceae</taxon>
        <taxon>Ruminiclostridium</taxon>
    </lineage>
</organism>
<dbReference type="EMBL" id="MZGX01000025">
    <property type="protein sequence ID" value="OPX42753.1"/>
    <property type="molecule type" value="Genomic_DNA"/>
</dbReference>
<protein>
    <recommendedName>
        <fullName evidence="3">YtxH-like protein</fullName>
    </recommendedName>
</protein>
<dbReference type="Proteomes" id="UP000191554">
    <property type="component" value="Unassembled WGS sequence"/>
</dbReference>
<dbReference type="AlphaFoldDB" id="A0A1V4SG94"/>
<dbReference type="OrthoDB" id="2086420at2"/>
<evidence type="ECO:0000313" key="1">
    <source>
        <dbReference type="EMBL" id="OPX42753.1"/>
    </source>
</evidence>
<accession>A0A1V4SG94</accession>
<comment type="caution">
    <text evidence="1">The sequence shown here is derived from an EMBL/GenBank/DDBJ whole genome shotgun (WGS) entry which is preliminary data.</text>
</comment>
<name>A0A1V4SG94_RUMHU</name>